<feature type="region of interest" description="Disordered" evidence="1">
    <location>
        <begin position="242"/>
        <end position="272"/>
    </location>
</feature>
<feature type="non-terminal residue" evidence="3">
    <location>
        <position position="295"/>
    </location>
</feature>
<dbReference type="AlphaFoldDB" id="A0AAD6FGG8"/>
<organism evidence="3 4">
    <name type="scientific">Pogonophryne albipinna</name>
    <dbReference type="NCBI Taxonomy" id="1090488"/>
    <lineage>
        <taxon>Eukaryota</taxon>
        <taxon>Metazoa</taxon>
        <taxon>Chordata</taxon>
        <taxon>Craniata</taxon>
        <taxon>Vertebrata</taxon>
        <taxon>Euteleostomi</taxon>
        <taxon>Actinopterygii</taxon>
        <taxon>Neopterygii</taxon>
        <taxon>Teleostei</taxon>
        <taxon>Neoteleostei</taxon>
        <taxon>Acanthomorphata</taxon>
        <taxon>Eupercaria</taxon>
        <taxon>Perciformes</taxon>
        <taxon>Notothenioidei</taxon>
        <taxon>Pogonophryne</taxon>
    </lineage>
</organism>
<accession>A0AAD6FGG8</accession>
<dbReference type="Proteomes" id="UP001219934">
    <property type="component" value="Unassembled WGS sequence"/>
</dbReference>
<dbReference type="EMBL" id="JAPTMU010000012">
    <property type="protein sequence ID" value="KAJ4934285.1"/>
    <property type="molecule type" value="Genomic_DNA"/>
</dbReference>
<evidence type="ECO:0000313" key="3">
    <source>
        <dbReference type="EMBL" id="KAJ4934285.1"/>
    </source>
</evidence>
<name>A0AAD6FGG8_9TELE</name>
<sequence>DLDSILNTRPIVSPVDVVESYAEEEVDKSPDEGSPSSTADAGAAKADTSRSYSADAEDSDNNVRAGDNPNDSGQPSEQSTDQDQSQQPGKRWAIPGANSRKKKKQTGQDSTVLSVMAEQMREVNALMEAEQSHQRQESANFETFLRAQQEAEERRFKALQEQSQENNRMFMQLIGNVISTMSCPTSQPHMPNWMQGHTAYSMPLMPTQHAMAPMPTQHAIPPNSMPHNSSMLIPPFIHNPLFRPSPPSIPTPSAMPTATSTHSSPPVNQEPDCQHIIPLTITVEEGNDVPKMSFN</sequence>
<keyword evidence="4" id="KW-1185">Reference proteome</keyword>
<feature type="compositionally biased region" description="Low complexity" evidence="1">
    <location>
        <begin position="251"/>
        <end position="266"/>
    </location>
</feature>
<gene>
    <name evidence="3" type="ORF">JOQ06_007084</name>
    <name evidence="2" type="ORF">JOQ06_024457</name>
</gene>
<feature type="region of interest" description="Disordered" evidence="1">
    <location>
        <begin position="1"/>
        <end position="110"/>
    </location>
</feature>
<evidence type="ECO:0000313" key="2">
    <source>
        <dbReference type="EMBL" id="KAJ4920988.1"/>
    </source>
</evidence>
<comment type="caution">
    <text evidence="3">The sequence shown here is derived from an EMBL/GenBank/DDBJ whole genome shotgun (WGS) entry which is preliminary data.</text>
</comment>
<dbReference type="EMBL" id="JAPTMU010000152">
    <property type="protein sequence ID" value="KAJ4920988.1"/>
    <property type="molecule type" value="Genomic_DNA"/>
</dbReference>
<reference evidence="3" key="1">
    <citation type="submission" date="2022-11" db="EMBL/GenBank/DDBJ databases">
        <title>Chromosome-level genome of Pogonophryne albipinna.</title>
        <authorList>
            <person name="Jo E."/>
        </authorList>
    </citation>
    <scope>NUCLEOTIDE SEQUENCE</scope>
    <source>
        <strain evidence="3">SGF0006</strain>
        <tissue evidence="3">Muscle</tissue>
    </source>
</reference>
<evidence type="ECO:0000313" key="4">
    <source>
        <dbReference type="Proteomes" id="UP001219934"/>
    </source>
</evidence>
<proteinExistence type="predicted"/>
<evidence type="ECO:0000256" key="1">
    <source>
        <dbReference type="SAM" id="MobiDB-lite"/>
    </source>
</evidence>
<protein>
    <submittedName>
        <fullName evidence="3">Uncharacterized protein</fullName>
    </submittedName>
</protein>
<feature type="compositionally biased region" description="Low complexity" evidence="1">
    <location>
        <begin position="74"/>
        <end position="88"/>
    </location>
</feature>